<name>A0ABR5EDW1_LACLC</name>
<dbReference type="Proteomes" id="UP000034513">
    <property type="component" value="Unassembled WGS sequence"/>
</dbReference>
<gene>
    <name evidence="1" type="ORF">VN93_2405</name>
</gene>
<keyword evidence="2" id="KW-1185">Reference proteome</keyword>
<protein>
    <recommendedName>
        <fullName evidence="3">Phage head-tail connector protein</fullName>
    </recommendedName>
</protein>
<dbReference type="InterPro" id="IPR021146">
    <property type="entry name" value="Phage_gp6-like_head-tail"/>
</dbReference>
<evidence type="ECO:0000313" key="2">
    <source>
        <dbReference type="Proteomes" id="UP000034513"/>
    </source>
</evidence>
<proteinExistence type="predicted"/>
<reference evidence="1 2" key="1">
    <citation type="submission" date="2015-04" db="EMBL/GenBank/DDBJ databases">
        <title>Evaluation of non-dairy Lactococcus lactis with potential dairy applications reveals extensive phenotype-genotype disparity.</title>
        <authorList>
            <person name="Cavanagh D."/>
            <person name="Casey A."/>
            <person name="Altermann E."/>
            <person name="Cotter P."/>
            <person name="Fitzgerald G.F."/>
            <person name="McAuliffe O."/>
        </authorList>
    </citation>
    <scope>NUCLEOTIDE SEQUENCE [LARGE SCALE GENOMIC DNA]</scope>
    <source>
        <strain evidence="1 2">DPC6856</strain>
    </source>
</reference>
<dbReference type="EMBL" id="LAVW01000156">
    <property type="protein sequence ID" value="KKW70103.1"/>
    <property type="molecule type" value="Genomic_DNA"/>
</dbReference>
<evidence type="ECO:0008006" key="3">
    <source>
        <dbReference type="Google" id="ProtNLM"/>
    </source>
</evidence>
<dbReference type="Pfam" id="PF05135">
    <property type="entry name" value="Phage_connect_1"/>
    <property type="match status" value="1"/>
</dbReference>
<comment type="caution">
    <text evidence="1">The sequence shown here is derived from an EMBL/GenBank/DDBJ whole genome shotgun (WGS) entry which is preliminary data.</text>
</comment>
<dbReference type="RefSeq" id="WP_046781545.1">
    <property type="nucleotide sequence ID" value="NZ_LAVW01000156.1"/>
</dbReference>
<accession>A0ABR5EDW1</accession>
<organism evidence="1 2">
    <name type="scientific">Lactococcus lactis subsp. cremoris</name>
    <name type="common">Streptococcus cremoris</name>
    <dbReference type="NCBI Taxonomy" id="1359"/>
    <lineage>
        <taxon>Bacteria</taxon>
        <taxon>Bacillati</taxon>
        <taxon>Bacillota</taxon>
        <taxon>Bacilli</taxon>
        <taxon>Lactobacillales</taxon>
        <taxon>Streptococcaceae</taxon>
        <taxon>Lactococcus</taxon>
    </lineage>
</organism>
<evidence type="ECO:0000313" key="1">
    <source>
        <dbReference type="EMBL" id="KKW70103.1"/>
    </source>
</evidence>
<sequence>MAITDDIKKLLGGSSDERLEVIEKRTRERLLLILGSDLKEVPPELEYVVLDVSLKRFNRIGQEGMQSYSQEGLSMSFSESDFDEYADEIESWRKSKEDEGNKKIGRFRLY</sequence>